<name>A0ACB9MSA4_9MYRT</name>
<protein>
    <submittedName>
        <fullName evidence="1">Uncharacterized protein</fullName>
    </submittedName>
</protein>
<evidence type="ECO:0000313" key="1">
    <source>
        <dbReference type="EMBL" id="KAI4326304.1"/>
    </source>
</evidence>
<gene>
    <name evidence="1" type="ORF">MLD38_031630</name>
</gene>
<accession>A0ACB9MSA4</accession>
<dbReference type="Proteomes" id="UP001057402">
    <property type="component" value="Chromosome 9"/>
</dbReference>
<reference evidence="2" key="1">
    <citation type="journal article" date="2023" name="Front. Plant Sci.">
        <title>Chromosomal-level genome assembly of Melastoma candidum provides insights into trichome evolution.</title>
        <authorList>
            <person name="Zhong Y."/>
            <person name="Wu W."/>
            <person name="Sun C."/>
            <person name="Zou P."/>
            <person name="Liu Y."/>
            <person name="Dai S."/>
            <person name="Zhou R."/>
        </authorList>
    </citation>
    <scope>NUCLEOTIDE SEQUENCE [LARGE SCALE GENOMIC DNA]</scope>
</reference>
<keyword evidence="2" id="KW-1185">Reference proteome</keyword>
<sequence length="82" mass="9055">MEAQEGCSSYISVDILSAIPDPGAMGGGNVVQSSGLSVERSLFRRDALLPESQMHRHQSNQNRIDFELVDLMARKMMDTTDI</sequence>
<proteinExistence type="predicted"/>
<dbReference type="EMBL" id="CM042888">
    <property type="protein sequence ID" value="KAI4326304.1"/>
    <property type="molecule type" value="Genomic_DNA"/>
</dbReference>
<comment type="caution">
    <text evidence="1">The sequence shown here is derived from an EMBL/GenBank/DDBJ whole genome shotgun (WGS) entry which is preliminary data.</text>
</comment>
<organism evidence="1 2">
    <name type="scientific">Melastoma candidum</name>
    <dbReference type="NCBI Taxonomy" id="119954"/>
    <lineage>
        <taxon>Eukaryota</taxon>
        <taxon>Viridiplantae</taxon>
        <taxon>Streptophyta</taxon>
        <taxon>Embryophyta</taxon>
        <taxon>Tracheophyta</taxon>
        <taxon>Spermatophyta</taxon>
        <taxon>Magnoliopsida</taxon>
        <taxon>eudicotyledons</taxon>
        <taxon>Gunneridae</taxon>
        <taxon>Pentapetalae</taxon>
        <taxon>rosids</taxon>
        <taxon>malvids</taxon>
        <taxon>Myrtales</taxon>
        <taxon>Melastomataceae</taxon>
        <taxon>Melastomatoideae</taxon>
        <taxon>Melastomateae</taxon>
        <taxon>Melastoma</taxon>
    </lineage>
</organism>
<evidence type="ECO:0000313" key="2">
    <source>
        <dbReference type="Proteomes" id="UP001057402"/>
    </source>
</evidence>